<organism evidence="2 3">
    <name type="scientific">Peronospora effusa</name>
    <dbReference type="NCBI Taxonomy" id="542832"/>
    <lineage>
        <taxon>Eukaryota</taxon>
        <taxon>Sar</taxon>
        <taxon>Stramenopiles</taxon>
        <taxon>Oomycota</taxon>
        <taxon>Peronosporomycetes</taxon>
        <taxon>Peronosporales</taxon>
        <taxon>Peronosporaceae</taxon>
        <taxon>Peronospora</taxon>
    </lineage>
</organism>
<evidence type="ECO:0008006" key="4">
    <source>
        <dbReference type="Google" id="ProtNLM"/>
    </source>
</evidence>
<name>A0A425CGL0_9STRA</name>
<evidence type="ECO:0000313" key="3">
    <source>
        <dbReference type="Proteomes" id="UP000286097"/>
    </source>
</evidence>
<evidence type="ECO:0000313" key="2">
    <source>
        <dbReference type="EMBL" id="RQM16130.1"/>
    </source>
</evidence>
<comment type="caution">
    <text evidence="2">The sequence shown here is derived from an EMBL/GenBank/DDBJ whole genome shotgun (WGS) entry which is preliminary data.</text>
</comment>
<dbReference type="Proteomes" id="UP000286097">
    <property type="component" value="Unassembled WGS sequence"/>
</dbReference>
<protein>
    <recommendedName>
        <fullName evidence="4">RxLR effector candidate protein</fullName>
    </recommendedName>
</protein>
<sequence length="375" mass="43007">MACSINKVKHLFWYMVLATVVVLIWSLQTMVKMVVASQHAPRDTREKRQLRSSSSTTKEINSGNEERAGPPEPENVIKAFSTVDAPVAEVDENAKSLFKLLEWSNSQRHLSLEGYLEAASVKLSQLVSENGREKVLSMLAAAKNNPATRDFAESLEITFKVQQWIDIKPKDDFVRMLLDENANLLDVLKSRLLKVWIILYPLRKDESPIEALYDELSKIYSDRVLAKDFLSAQSNSDAKDTAERLAEQQMKKWQDDTRSDDDVFKLLSLNALGSVFDNPLWNTWILYMKKLDSREHITEQELSEPILAVLRKNFKDRYLSKQFKAAESDEGKSRAKFFKAALLEAQQRRERAIKRQGIEDIATAPIKRQRNDDGQ</sequence>
<reference evidence="2 3" key="1">
    <citation type="submission" date="2018-06" db="EMBL/GenBank/DDBJ databases">
        <title>Comparative genomics of downy mildews reveals potential adaptations to biotrophy.</title>
        <authorList>
            <person name="Fletcher K."/>
            <person name="Klosterman S.J."/>
            <person name="Derevnina L."/>
            <person name="Martin F."/>
            <person name="Koike S."/>
            <person name="Reyes Chin-Wo S."/>
            <person name="Mou B."/>
            <person name="Michelmore R."/>
        </authorList>
    </citation>
    <scope>NUCLEOTIDE SEQUENCE [LARGE SCALE GENOMIC DNA]</scope>
    <source>
        <strain evidence="2 3">R13</strain>
    </source>
</reference>
<gene>
    <name evidence="2" type="ORF">DD237_004320</name>
</gene>
<feature type="compositionally biased region" description="Polar residues" evidence="1">
    <location>
        <begin position="51"/>
        <end position="63"/>
    </location>
</feature>
<evidence type="ECO:0000256" key="1">
    <source>
        <dbReference type="SAM" id="MobiDB-lite"/>
    </source>
</evidence>
<dbReference type="EMBL" id="QKXF01000129">
    <property type="protein sequence ID" value="RQM16130.1"/>
    <property type="molecule type" value="Genomic_DNA"/>
</dbReference>
<feature type="compositionally biased region" description="Basic and acidic residues" evidence="1">
    <location>
        <begin position="40"/>
        <end position="49"/>
    </location>
</feature>
<dbReference type="AlphaFoldDB" id="A0A425CGL0"/>
<accession>A0A425CGL0</accession>
<feature type="region of interest" description="Disordered" evidence="1">
    <location>
        <begin position="38"/>
        <end position="74"/>
    </location>
</feature>
<proteinExistence type="predicted"/>
<dbReference type="VEuPathDB" id="FungiDB:DD237_004320"/>